<dbReference type="InterPro" id="IPR004183">
    <property type="entry name" value="Xdiol_dOase_suB"/>
</dbReference>
<evidence type="ECO:0000256" key="3">
    <source>
        <dbReference type="ARBA" id="ARBA00022723"/>
    </source>
</evidence>
<keyword evidence="5" id="KW-0560">Oxidoreductase</keyword>
<name>A0A2I1C1D2_ASPN1</name>
<comment type="caution">
    <text evidence="7">The sequence shown here is derived from an EMBL/GenBank/DDBJ whole genome shotgun (WGS) entry which is preliminary data.</text>
</comment>
<dbReference type="RefSeq" id="XP_024679986.1">
    <property type="nucleotide sequence ID" value="XM_024827820.1"/>
</dbReference>
<dbReference type="OrthoDB" id="7396853at2759"/>
<evidence type="ECO:0000259" key="6">
    <source>
        <dbReference type="Pfam" id="PF02900"/>
    </source>
</evidence>
<evidence type="ECO:0000313" key="8">
    <source>
        <dbReference type="Proteomes" id="UP000234474"/>
    </source>
</evidence>
<keyword evidence="8" id="KW-1185">Reference proteome</keyword>
<sequence>MDASKPFRAPSMFVSHGAGPFPLYEEGWESWRQSVSKLGSKLDGVKGIIVISAHWEMEEPHLTSSAHLRLYFDYDNPPDGLVLPQRVFEEEYAVPGNREFAADVAQHLRSHGFKPVLDEKRGLDHGVFVPLKVMRPQADIPIVQLSLLNGSDEQEATERNLKLGLALVQLRDLGYAVVGSGGSYHDFGTAIKAMMEGLPIPSAADDFEAYLVSVASITDGDERIQALRDWRKVPSSYVSHVEGHVDHFLPFLVAAGSGGNKPGRRIELVRNVVGPMSFFEW</sequence>
<keyword evidence="3" id="KW-0479">Metal-binding</keyword>
<keyword evidence="7" id="KW-0223">Dioxygenase</keyword>
<dbReference type="STRING" id="1392255.A0A2I1C1D2"/>
<dbReference type="PANTHER" id="PTHR30096">
    <property type="entry name" value="4,5-DOPA DIOXYGENASE EXTRADIOL-LIKE PROTEIN"/>
    <property type="match status" value="1"/>
</dbReference>
<dbReference type="GO" id="GO:0008270">
    <property type="term" value="F:zinc ion binding"/>
    <property type="evidence" value="ECO:0007669"/>
    <property type="project" value="InterPro"/>
</dbReference>
<reference evidence="8" key="1">
    <citation type="journal article" date="2018" name="Proc. Natl. Acad. Sci. U.S.A.">
        <title>Linking secondary metabolites to gene clusters through genome sequencing of six diverse Aspergillus species.</title>
        <authorList>
            <person name="Kaerboelling I."/>
            <person name="Vesth T.C."/>
            <person name="Frisvad J.C."/>
            <person name="Nybo J.L."/>
            <person name="Theobald S."/>
            <person name="Kuo A."/>
            <person name="Bowyer P."/>
            <person name="Matsuda Y."/>
            <person name="Mondo S."/>
            <person name="Lyhne E.K."/>
            <person name="Kogle M.E."/>
            <person name="Clum A."/>
            <person name="Lipzen A."/>
            <person name="Salamov A."/>
            <person name="Ngan C.Y."/>
            <person name="Daum C."/>
            <person name="Chiniquy J."/>
            <person name="Barry K."/>
            <person name="LaButti K."/>
            <person name="Haridas S."/>
            <person name="Simmons B.A."/>
            <person name="Magnuson J.K."/>
            <person name="Mortensen U.H."/>
            <person name="Larsen T.O."/>
            <person name="Grigoriev I.V."/>
            <person name="Baker S.E."/>
            <person name="Andersen M.R."/>
        </authorList>
    </citation>
    <scope>NUCLEOTIDE SEQUENCE [LARGE SCALE GENOMIC DNA]</scope>
    <source>
        <strain evidence="8">IBT 16806</strain>
    </source>
</reference>
<dbReference type="Proteomes" id="UP000234474">
    <property type="component" value="Unassembled WGS sequence"/>
</dbReference>
<feature type="domain" description="Extradiol ring-cleavage dioxygenase class III enzyme subunit B" evidence="6">
    <location>
        <begin position="27"/>
        <end position="261"/>
    </location>
</feature>
<dbReference type="OMA" id="HAVYVPM"/>
<gene>
    <name evidence="7" type="ORF">P174DRAFT_443411</name>
</gene>
<dbReference type="InterPro" id="IPR014436">
    <property type="entry name" value="Extradiol_dOase_DODA"/>
</dbReference>
<dbReference type="VEuPathDB" id="FungiDB:P174DRAFT_443411"/>
<protein>
    <submittedName>
        <fullName evidence="7">Catalytic LigB subunit of putative aromatic ring-opening dioxygenase</fullName>
    </submittedName>
</protein>
<dbReference type="GO" id="GO:0016702">
    <property type="term" value="F:oxidoreductase activity, acting on single donors with incorporation of molecular oxygen, incorporation of two atoms of oxygen"/>
    <property type="evidence" value="ECO:0007669"/>
    <property type="project" value="UniProtKB-ARBA"/>
</dbReference>
<organism evidence="7 8">
    <name type="scientific">Aspergillus novofumigatus (strain IBT 16806)</name>
    <dbReference type="NCBI Taxonomy" id="1392255"/>
    <lineage>
        <taxon>Eukaryota</taxon>
        <taxon>Fungi</taxon>
        <taxon>Dikarya</taxon>
        <taxon>Ascomycota</taxon>
        <taxon>Pezizomycotina</taxon>
        <taxon>Eurotiomycetes</taxon>
        <taxon>Eurotiomycetidae</taxon>
        <taxon>Eurotiales</taxon>
        <taxon>Aspergillaceae</taxon>
        <taxon>Aspergillus</taxon>
        <taxon>Aspergillus subgen. Fumigati</taxon>
    </lineage>
</organism>
<dbReference type="Gene3D" id="3.40.830.10">
    <property type="entry name" value="LigB-like"/>
    <property type="match status" value="1"/>
</dbReference>
<accession>A0A2I1C1D2</accession>
<evidence type="ECO:0000313" key="7">
    <source>
        <dbReference type="EMBL" id="PKX91391.1"/>
    </source>
</evidence>
<dbReference type="Pfam" id="PF02900">
    <property type="entry name" value="LigB"/>
    <property type="match status" value="1"/>
</dbReference>
<dbReference type="SUPFAM" id="SSF53213">
    <property type="entry name" value="LigB-like"/>
    <property type="match status" value="1"/>
</dbReference>
<dbReference type="GO" id="GO:0008198">
    <property type="term" value="F:ferrous iron binding"/>
    <property type="evidence" value="ECO:0007669"/>
    <property type="project" value="InterPro"/>
</dbReference>
<proteinExistence type="inferred from homology"/>
<dbReference type="EMBL" id="MSZS01000006">
    <property type="protein sequence ID" value="PKX91391.1"/>
    <property type="molecule type" value="Genomic_DNA"/>
</dbReference>
<comment type="similarity">
    <text evidence="2">Belongs to the DODA-type extradiol aromatic ring-opening dioxygenase family.</text>
</comment>
<dbReference type="GeneID" id="36535145"/>
<comment type="cofactor">
    <cofactor evidence="1">
        <name>Zn(2+)</name>
        <dbReference type="ChEBI" id="CHEBI:29105"/>
    </cofactor>
</comment>
<dbReference type="AlphaFoldDB" id="A0A2I1C1D2"/>
<dbReference type="PIRSF" id="PIRSF006157">
    <property type="entry name" value="Doxgns_DODA"/>
    <property type="match status" value="1"/>
</dbReference>
<evidence type="ECO:0000256" key="4">
    <source>
        <dbReference type="ARBA" id="ARBA00022833"/>
    </source>
</evidence>
<evidence type="ECO:0000256" key="1">
    <source>
        <dbReference type="ARBA" id="ARBA00001947"/>
    </source>
</evidence>
<evidence type="ECO:0000256" key="5">
    <source>
        <dbReference type="ARBA" id="ARBA00023002"/>
    </source>
</evidence>
<dbReference type="CDD" id="cd07363">
    <property type="entry name" value="45_DOPA_Dioxygenase"/>
    <property type="match status" value="1"/>
</dbReference>
<dbReference type="PANTHER" id="PTHR30096:SF0">
    <property type="entry name" value="4,5-DOPA DIOXYGENASE EXTRADIOL-LIKE PROTEIN"/>
    <property type="match status" value="1"/>
</dbReference>
<evidence type="ECO:0000256" key="2">
    <source>
        <dbReference type="ARBA" id="ARBA00007581"/>
    </source>
</evidence>
<keyword evidence="4" id="KW-0862">Zinc</keyword>